<comment type="caution">
    <text evidence="1">The sequence shown here is derived from an EMBL/GenBank/DDBJ whole genome shotgun (WGS) entry which is preliminary data.</text>
</comment>
<dbReference type="AlphaFoldDB" id="A0A4S3IXU5"/>
<accession>A0A4S3IXU5</accession>
<evidence type="ECO:0000313" key="1">
    <source>
        <dbReference type="EMBL" id="THC87189.1"/>
    </source>
</evidence>
<proteinExistence type="predicted"/>
<gene>
    <name evidence="1" type="ORF">EYZ11_013365</name>
</gene>
<keyword evidence="2" id="KW-1185">Reference proteome</keyword>
<evidence type="ECO:0000313" key="2">
    <source>
        <dbReference type="Proteomes" id="UP000308092"/>
    </source>
</evidence>
<dbReference type="VEuPathDB" id="FungiDB:EYZ11_013365"/>
<protein>
    <submittedName>
        <fullName evidence="1">Uncharacterized protein</fullName>
    </submittedName>
</protein>
<sequence>MSDIRKLIQDLKDPELKLTLSCKTSVKTIIVIV</sequence>
<dbReference type="Proteomes" id="UP000308092">
    <property type="component" value="Unassembled WGS sequence"/>
</dbReference>
<reference evidence="1 2" key="1">
    <citation type="submission" date="2019-03" db="EMBL/GenBank/DDBJ databases">
        <title>The genome sequence of a newly discovered highly antifungal drug resistant Aspergillus species, Aspergillus tanneri NIH 1004.</title>
        <authorList>
            <person name="Mounaud S."/>
            <person name="Singh I."/>
            <person name="Joardar V."/>
            <person name="Pakala S."/>
            <person name="Pakala S."/>
            <person name="Venepally P."/>
            <person name="Hoover J."/>
            <person name="Nierman W."/>
            <person name="Chung J."/>
            <person name="Losada L."/>
        </authorList>
    </citation>
    <scope>NUCLEOTIDE SEQUENCE [LARGE SCALE GENOMIC DNA]</scope>
    <source>
        <strain evidence="1 2">NIH1004</strain>
    </source>
</reference>
<organism evidence="1 2">
    <name type="scientific">Aspergillus tanneri</name>
    <dbReference type="NCBI Taxonomy" id="1220188"/>
    <lineage>
        <taxon>Eukaryota</taxon>
        <taxon>Fungi</taxon>
        <taxon>Dikarya</taxon>
        <taxon>Ascomycota</taxon>
        <taxon>Pezizomycotina</taxon>
        <taxon>Eurotiomycetes</taxon>
        <taxon>Eurotiomycetidae</taxon>
        <taxon>Eurotiales</taxon>
        <taxon>Aspergillaceae</taxon>
        <taxon>Aspergillus</taxon>
        <taxon>Aspergillus subgen. Circumdati</taxon>
    </lineage>
</organism>
<dbReference type="EMBL" id="SOSA01001401">
    <property type="protein sequence ID" value="THC87189.1"/>
    <property type="molecule type" value="Genomic_DNA"/>
</dbReference>
<name>A0A4S3IXU5_9EURO</name>